<proteinExistence type="predicted"/>
<accession>A0A0A8XVK5</accession>
<dbReference type="EMBL" id="GBRH01279984">
    <property type="protein sequence ID" value="JAD17911.1"/>
    <property type="molecule type" value="Transcribed_RNA"/>
</dbReference>
<dbReference type="AlphaFoldDB" id="A0A0A8XVK5"/>
<sequence length="54" mass="6298">MFQGDCGGNNVHHIALHKNSQLLQLEEHDPSFQRKKKLKTLFTKKEIVSKRTTH</sequence>
<reference evidence="1" key="2">
    <citation type="journal article" date="2015" name="Data Brief">
        <title>Shoot transcriptome of the giant reed, Arundo donax.</title>
        <authorList>
            <person name="Barrero R.A."/>
            <person name="Guerrero F.D."/>
            <person name="Moolhuijzen P."/>
            <person name="Goolsby J.A."/>
            <person name="Tidwell J."/>
            <person name="Bellgard S.E."/>
            <person name="Bellgard M.I."/>
        </authorList>
    </citation>
    <scope>NUCLEOTIDE SEQUENCE</scope>
    <source>
        <tissue evidence="1">Shoot tissue taken approximately 20 cm above the soil surface</tissue>
    </source>
</reference>
<evidence type="ECO:0000313" key="1">
    <source>
        <dbReference type="EMBL" id="JAD17911.1"/>
    </source>
</evidence>
<name>A0A0A8XVK5_ARUDO</name>
<organism evidence="1">
    <name type="scientific">Arundo donax</name>
    <name type="common">Giant reed</name>
    <name type="synonym">Donax arundinaceus</name>
    <dbReference type="NCBI Taxonomy" id="35708"/>
    <lineage>
        <taxon>Eukaryota</taxon>
        <taxon>Viridiplantae</taxon>
        <taxon>Streptophyta</taxon>
        <taxon>Embryophyta</taxon>
        <taxon>Tracheophyta</taxon>
        <taxon>Spermatophyta</taxon>
        <taxon>Magnoliopsida</taxon>
        <taxon>Liliopsida</taxon>
        <taxon>Poales</taxon>
        <taxon>Poaceae</taxon>
        <taxon>PACMAD clade</taxon>
        <taxon>Arundinoideae</taxon>
        <taxon>Arundineae</taxon>
        <taxon>Arundo</taxon>
    </lineage>
</organism>
<reference evidence="1" key="1">
    <citation type="submission" date="2014-09" db="EMBL/GenBank/DDBJ databases">
        <authorList>
            <person name="Magalhaes I.L.F."/>
            <person name="Oliveira U."/>
            <person name="Santos F.R."/>
            <person name="Vidigal T.H.D.A."/>
            <person name="Brescovit A.D."/>
            <person name="Santos A.J."/>
        </authorList>
    </citation>
    <scope>NUCLEOTIDE SEQUENCE</scope>
    <source>
        <tissue evidence="1">Shoot tissue taken approximately 20 cm above the soil surface</tissue>
    </source>
</reference>
<protein>
    <submittedName>
        <fullName evidence="1">Uncharacterized protein</fullName>
    </submittedName>
</protein>